<feature type="region of interest" description="Disordered" evidence="1">
    <location>
        <begin position="45"/>
        <end position="67"/>
    </location>
</feature>
<evidence type="ECO:0000259" key="2">
    <source>
        <dbReference type="Pfam" id="PF13349"/>
    </source>
</evidence>
<reference evidence="3" key="1">
    <citation type="submission" date="2020-08" db="EMBL/GenBank/DDBJ databases">
        <title>Genome public.</title>
        <authorList>
            <person name="Liu C."/>
            <person name="Sun Q."/>
        </authorList>
    </citation>
    <scope>NUCLEOTIDE SEQUENCE</scope>
    <source>
        <strain evidence="3">NSJ-68</strain>
    </source>
</reference>
<feature type="domain" description="DUF4097" evidence="2">
    <location>
        <begin position="72"/>
        <end position="281"/>
    </location>
</feature>
<evidence type="ECO:0000313" key="4">
    <source>
        <dbReference type="Proteomes" id="UP000649345"/>
    </source>
</evidence>
<dbReference type="Proteomes" id="UP000649345">
    <property type="component" value="Unassembled WGS sequence"/>
</dbReference>
<dbReference type="RefSeq" id="WP_186872968.1">
    <property type="nucleotide sequence ID" value="NZ_JACOOR010000001.1"/>
</dbReference>
<dbReference type="InterPro" id="IPR025164">
    <property type="entry name" value="Toastrack_DUF4097"/>
</dbReference>
<accession>A0A923L9P8</accession>
<dbReference type="EMBL" id="JACOOR010000001">
    <property type="protein sequence ID" value="MBC5658202.1"/>
    <property type="molecule type" value="Genomic_DNA"/>
</dbReference>
<name>A0A923L9P8_9FIRM</name>
<proteinExistence type="predicted"/>
<protein>
    <submittedName>
        <fullName evidence="3">DUF4097 family beta strand repeat protein</fullName>
    </submittedName>
</protein>
<dbReference type="AlphaFoldDB" id="A0A923L9P8"/>
<feature type="compositionally biased region" description="Basic and acidic residues" evidence="1">
    <location>
        <begin position="45"/>
        <end position="59"/>
    </location>
</feature>
<keyword evidence="4" id="KW-1185">Reference proteome</keyword>
<organism evidence="3 4">
    <name type="scientific">Anaerosacchariphilus hominis</name>
    <dbReference type="NCBI Taxonomy" id="2763017"/>
    <lineage>
        <taxon>Bacteria</taxon>
        <taxon>Bacillati</taxon>
        <taxon>Bacillota</taxon>
        <taxon>Clostridia</taxon>
        <taxon>Lachnospirales</taxon>
        <taxon>Lachnospiraceae</taxon>
        <taxon>Anaerosacchariphilus</taxon>
    </lineage>
</organism>
<comment type="caution">
    <text evidence="3">The sequence shown here is derived from an EMBL/GenBank/DDBJ whole genome shotgun (WGS) entry which is preliminary data.</text>
</comment>
<evidence type="ECO:0000256" key="1">
    <source>
        <dbReference type="SAM" id="MobiDB-lite"/>
    </source>
</evidence>
<gene>
    <name evidence="3" type="ORF">H8S44_00170</name>
</gene>
<evidence type="ECO:0000313" key="3">
    <source>
        <dbReference type="EMBL" id="MBC5658202.1"/>
    </source>
</evidence>
<dbReference type="Pfam" id="PF13349">
    <property type="entry name" value="DUF4097"/>
    <property type="match status" value="1"/>
</dbReference>
<sequence length="286" mass="30706">MKRFTKICLITAAVLGGLGVLGIGIGLMLGGSPWQPARFEHQKYETETYGEKKQDEKKQKGQTSGGPYGTEIQTLELDIRYGDVRIAAADGDSISVQAENPGKYFKETVEDGDTLVLLDERPAREKELVLTVLLPERMLKEISIDLGAGVLSAERLEAQDISMDLGAGQGNVNRVIAGDDAELSVGAGELQVAYFRGNALDVDCGTGRLILCAEGTEADYNYTLECGIGAVQIGERDYSGIGHEESVDHGAAKDIDVECGIGEVTVTFTGTHGEHKTQTESHKQEL</sequence>